<gene>
    <name evidence="11" type="ORF">RDB_LOCUS63115</name>
</gene>
<dbReference type="AlphaFoldDB" id="A0A8H2XW53"/>
<evidence type="ECO:0000256" key="3">
    <source>
        <dbReference type="ARBA" id="ARBA00010617"/>
    </source>
</evidence>
<accession>A0A8H2XW53</accession>
<dbReference type="PANTHER" id="PTHR24305">
    <property type="entry name" value="CYTOCHROME P450"/>
    <property type="match status" value="1"/>
</dbReference>
<evidence type="ECO:0000256" key="7">
    <source>
        <dbReference type="ARBA" id="ARBA00023004"/>
    </source>
</evidence>
<dbReference type="PANTHER" id="PTHR24305:SF29">
    <property type="entry name" value="BENZOATE-PARA-HYDROXYLASE"/>
    <property type="match status" value="1"/>
</dbReference>
<organism evidence="11 12">
    <name type="scientific">Rhizoctonia solani</name>
    <dbReference type="NCBI Taxonomy" id="456999"/>
    <lineage>
        <taxon>Eukaryota</taxon>
        <taxon>Fungi</taxon>
        <taxon>Dikarya</taxon>
        <taxon>Basidiomycota</taxon>
        <taxon>Agaricomycotina</taxon>
        <taxon>Agaricomycetes</taxon>
        <taxon>Cantharellales</taxon>
        <taxon>Ceratobasidiaceae</taxon>
        <taxon>Rhizoctonia</taxon>
    </lineage>
</organism>
<comment type="caution">
    <text evidence="11">The sequence shown here is derived from an EMBL/GenBank/DDBJ whole genome shotgun (WGS) entry which is preliminary data.</text>
</comment>
<dbReference type="GO" id="GO:0004497">
    <property type="term" value="F:monooxygenase activity"/>
    <property type="evidence" value="ECO:0007669"/>
    <property type="project" value="UniProtKB-KW"/>
</dbReference>
<dbReference type="PROSITE" id="PS00086">
    <property type="entry name" value="CYTOCHROME_P450"/>
    <property type="match status" value="1"/>
</dbReference>
<dbReference type="PRINTS" id="PR00385">
    <property type="entry name" value="P450"/>
</dbReference>
<dbReference type="PRINTS" id="PR00463">
    <property type="entry name" value="EP450I"/>
</dbReference>
<dbReference type="InterPro" id="IPR002401">
    <property type="entry name" value="Cyt_P450_E_grp-I"/>
</dbReference>
<dbReference type="InterPro" id="IPR036396">
    <property type="entry name" value="Cyt_P450_sf"/>
</dbReference>
<dbReference type="Proteomes" id="UP000663826">
    <property type="component" value="Unassembled WGS sequence"/>
</dbReference>
<evidence type="ECO:0000256" key="9">
    <source>
        <dbReference type="PIRSR" id="PIRSR602401-1"/>
    </source>
</evidence>
<reference evidence="11" key="1">
    <citation type="submission" date="2021-01" db="EMBL/GenBank/DDBJ databases">
        <authorList>
            <person name="Kaushik A."/>
        </authorList>
    </citation>
    <scope>NUCLEOTIDE SEQUENCE</scope>
    <source>
        <strain evidence="11">AG1-1B</strain>
    </source>
</reference>
<keyword evidence="7 9" id="KW-0408">Iron</keyword>
<keyword evidence="6 10" id="KW-0560">Oxidoreductase</keyword>
<dbReference type="Pfam" id="PF00067">
    <property type="entry name" value="p450"/>
    <property type="match status" value="2"/>
</dbReference>
<keyword evidence="5 9" id="KW-0479">Metal-binding</keyword>
<comment type="pathway">
    <text evidence="2">Secondary metabolite biosynthesis.</text>
</comment>
<feature type="binding site" description="axial binding residue" evidence="9">
    <location>
        <position position="486"/>
    </location>
    <ligand>
        <name>heme</name>
        <dbReference type="ChEBI" id="CHEBI:30413"/>
    </ligand>
    <ligandPart>
        <name>Fe</name>
        <dbReference type="ChEBI" id="CHEBI:18248"/>
    </ligandPart>
</feature>
<feature type="non-terminal residue" evidence="11">
    <location>
        <position position="1"/>
    </location>
</feature>
<evidence type="ECO:0000256" key="4">
    <source>
        <dbReference type="ARBA" id="ARBA00022617"/>
    </source>
</evidence>
<dbReference type="InterPro" id="IPR017972">
    <property type="entry name" value="Cyt_P450_CS"/>
</dbReference>
<dbReference type="Gene3D" id="1.10.630.10">
    <property type="entry name" value="Cytochrome P450"/>
    <property type="match status" value="1"/>
</dbReference>
<dbReference type="InterPro" id="IPR001128">
    <property type="entry name" value="Cyt_P450"/>
</dbReference>
<comment type="similarity">
    <text evidence="3 10">Belongs to the cytochrome P450 family.</text>
</comment>
<proteinExistence type="inferred from homology"/>
<evidence type="ECO:0000313" key="11">
    <source>
        <dbReference type="EMBL" id="CAE6434450.1"/>
    </source>
</evidence>
<dbReference type="InterPro" id="IPR050121">
    <property type="entry name" value="Cytochrome_P450_monoxygenase"/>
</dbReference>
<dbReference type="GO" id="GO:0016705">
    <property type="term" value="F:oxidoreductase activity, acting on paired donors, with incorporation or reduction of molecular oxygen"/>
    <property type="evidence" value="ECO:0007669"/>
    <property type="project" value="InterPro"/>
</dbReference>
<dbReference type="GO" id="GO:0020037">
    <property type="term" value="F:heme binding"/>
    <property type="evidence" value="ECO:0007669"/>
    <property type="project" value="InterPro"/>
</dbReference>
<evidence type="ECO:0000256" key="2">
    <source>
        <dbReference type="ARBA" id="ARBA00005179"/>
    </source>
</evidence>
<evidence type="ECO:0000256" key="6">
    <source>
        <dbReference type="ARBA" id="ARBA00023002"/>
    </source>
</evidence>
<name>A0A8H2XW53_9AGAM</name>
<comment type="cofactor">
    <cofactor evidence="1 9">
        <name>heme</name>
        <dbReference type="ChEBI" id="CHEBI:30413"/>
    </cofactor>
</comment>
<evidence type="ECO:0008006" key="13">
    <source>
        <dbReference type="Google" id="ProtNLM"/>
    </source>
</evidence>
<evidence type="ECO:0000313" key="12">
    <source>
        <dbReference type="Proteomes" id="UP000663826"/>
    </source>
</evidence>
<protein>
    <recommendedName>
        <fullName evidence="13">Benzoate 4-monooxygenase</fullName>
    </recommendedName>
</protein>
<sequence length="539" mass="60322">HDRRYHSIPQRSLLRCRRSLLAAYYVAPYLLDSHDYRRRFSGPWLASLTNWWLSRDFSSGHHCDTLVQLHEKYGKFVRIGPNHISISDPDALEAVYGHSNGLLKSDFYDAFNPGSERDAFNVRDRADHTVKRKRIANIFSTQNILAFEPRVREHLQRFCAQLDMRCEQSLKGISGFNWKAKDNRAVINCPPQFSYLNFDIISDLALGVAFGMIDRQQDSAPTSLSSSTKANVKNINPIRLNATGGQGATALGPYPPWAQKLLLFCTPFNIPSLISLYGFQKTASAAVDARVARMEKEGLGNQERGADLLDKLFEIKNADGSRLSRQEIDAQAFVVLSAGSDTTSNSLSGLCYYIASNPFAKKKLQEELDSVLLFAETNEDQPGYAIPNYEDIKNLPYLNACVKEGLRLYSTVGIGLPRVVPEGKTLTVSGETFNAGSVVSVPTYLTHRSSVWGPDAEKYRPERWLEDTSGSLNKYFGAFSLGPRACLGRNLANMNLLLIAATFFHRYDVELASPTTKLKIKEGITRESTHCEVSIKRRV</sequence>
<evidence type="ECO:0000256" key="10">
    <source>
        <dbReference type="RuleBase" id="RU000461"/>
    </source>
</evidence>
<keyword evidence="8 10" id="KW-0503">Monooxygenase</keyword>
<dbReference type="GO" id="GO:0005506">
    <property type="term" value="F:iron ion binding"/>
    <property type="evidence" value="ECO:0007669"/>
    <property type="project" value="InterPro"/>
</dbReference>
<keyword evidence="4 9" id="KW-0349">Heme</keyword>
<evidence type="ECO:0000256" key="5">
    <source>
        <dbReference type="ARBA" id="ARBA00022723"/>
    </source>
</evidence>
<dbReference type="SUPFAM" id="SSF48264">
    <property type="entry name" value="Cytochrome P450"/>
    <property type="match status" value="1"/>
</dbReference>
<dbReference type="EMBL" id="CAJMWQ010001092">
    <property type="protein sequence ID" value="CAE6434450.1"/>
    <property type="molecule type" value="Genomic_DNA"/>
</dbReference>
<evidence type="ECO:0000256" key="8">
    <source>
        <dbReference type="ARBA" id="ARBA00023033"/>
    </source>
</evidence>
<evidence type="ECO:0000256" key="1">
    <source>
        <dbReference type="ARBA" id="ARBA00001971"/>
    </source>
</evidence>